<dbReference type="EMBL" id="NGAF01000007">
    <property type="protein sequence ID" value="OXR44314.1"/>
    <property type="molecule type" value="Genomic_DNA"/>
</dbReference>
<dbReference type="PANTHER" id="PTHR33221">
    <property type="entry name" value="WINGED HELIX-TURN-HELIX TRANSCRIPTIONAL REGULATOR, RRF2 FAMILY"/>
    <property type="match status" value="1"/>
</dbReference>
<dbReference type="RefSeq" id="WP_039777677.1">
    <property type="nucleotide sequence ID" value="NZ_JAAXOR010000002.1"/>
</dbReference>
<evidence type="ECO:0000256" key="2">
    <source>
        <dbReference type="ARBA" id="ARBA00034078"/>
    </source>
</evidence>
<sequence length="160" mass="17055">MQLSRFTDLGLRAMMRLAVSSGAEERVTAKLIARQVNASEHYVAKAVTKLSELGLVASQRGRAGGIFLTDAGRTATVGQIVRGLEGAAEVVDCVGDHPCPMAGACRLRRILAEAQESFYRELDRYTLGDLVDRRTQQLLHLSASPALPFGGFAAGVPAVS</sequence>
<gene>
    <name evidence="3" type="primary">nsrR</name>
    <name evidence="3" type="ORF">B7C42_03875</name>
</gene>
<evidence type="ECO:0000313" key="4">
    <source>
        <dbReference type="Proteomes" id="UP000215506"/>
    </source>
</evidence>
<dbReference type="Proteomes" id="UP000215506">
    <property type="component" value="Unassembled WGS sequence"/>
</dbReference>
<dbReference type="InterPro" id="IPR000944">
    <property type="entry name" value="Tscrpt_reg_Rrf2"/>
</dbReference>
<dbReference type="InterPro" id="IPR036390">
    <property type="entry name" value="WH_DNA-bd_sf"/>
</dbReference>
<dbReference type="AlphaFoldDB" id="A0A231H5Z1"/>
<evidence type="ECO:0000256" key="1">
    <source>
        <dbReference type="ARBA" id="ARBA00023125"/>
    </source>
</evidence>
<comment type="cofactor">
    <cofactor evidence="2">
        <name>[2Fe-2S] cluster</name>
        <dbReference type="ChEBI" id="CHEBI:190135"/>
    </cofactor>
</comment>
<accession>A0A231H5Z1</accession>
<dbReference type="InterPro" id="IPR036388">
    <property type="entry name" value="WH-like_DNA-bd_sf"/>
</dbReference>
<dbReference type="NCBIfam" id="TIGR00738">
    <property type="entry name" value="rrf2_super"/>
    <property type="match status" value="1"/>
</dbReference>
<dbReference type="Pfam" id="PF02082">
    <property type="entry name" value="Rrf2"/>
    <property type="match status" value="1"/>
</dbReference>
<organism evidence="3 4">
    <name type="scientific">Nocardia cerradoensis</name>
    <dbReference type="NCBI Taxonomy" id="85688"/>
    <lineage>
        <taxon>Bacteria</taxon>
        <taxon>Bacillati</taxon>
        <taxon>Actinomycetota</taxon>
        <taxon>Actinomycetes</taxon>
        <taxon>Mycobacteriales</taxon>
        <taxon>Nocardiaceae</taxon>
        <taxon>Nocardia</taxon>
    </lineage>
</organism>
<dbReference type="PROSITE" id="PS51197">
    <property type="entry name" value="HTH_RRF2_2"/>
    <property type="match status" value="1"/>
</dbReference>
<dbReference type="PANTHER" id="PTHR33221:SF4">
    <property type="entry name" value="HTH-TYPE TRANSCRIPTIONAL REPRESSOR NSRR"/>
    <property type="match status" value="1"/>
</dbReference>
<dbReference type="PROSITE" id="PS01332">
    <property type="entry name" value="HTH_RRF2_1"/>
    <property type="match status" value="1"/>
</dbReference>
<protein>
    <submittedName>
        <fullName evidence="3">HTH-type transcriptional repressor NsrR</fullName>
    </submittedName>
</protein>
<dbReference type="InterPro" id="IPR030489">
    <property type="entry name" value="TR_Rrf2-type_CS"/>
</dbReference>
<keyword evidence="1" id="KW-0238">DNA-binding</keyword>
<dbReference type="GO" id="GO:0005829">
    <property type="term" value="C:cytosol"/>
    <property type="evidence" value="ECO:0007669"/>
    <property type="project" value="TreeGrafter"/>
</dbReference>
<dbReference type="SUPFAM" id="SSF46785">
    <property type="entry name" value="Winged helix' DNA-binding domain"/>
    <property type="match status" value="1"/>
</dbReference>
<evidence type="ECO:0000313" key="3">
    <source>
        <dbReference type="EMBL" id="OXR44314.1"/>
    </source>
</evidence>
<proteinExistence type="predicted"/>
<comment type="caution">
    <text evidence="3">The sequence shown here is derived from an EMBL/GenBank/DDBJ whole genome shotgun (WGS) entry which is preliminary data.</text>
</comment>
<dbReference type="Gene3D" id="1.10.10.10">
    <property type="entry name" value="Winged helix-like DNA-binding domain superfamily/Winged helix DNA-binding domain"/>
    <property type="match status" value="1"/>
</dbReference>
<dbReference type="GO" id="GO:0003677">
    <property type="term" value="F:DNA binding"/>
    <property type="evidence" value="ECO:0007669"/>
    <property type="project" value="UniProtKB-KW"/>
</dbReference>
<reference evidence="3 4" key="1">
    <citation type="submission" date="2017-07" db="EMBL/GenBank/DDBJ databases">
        <title>First draft Genome Sequence of Nocardia cerradoensis isolated from human infection.</title>
        <authorList>
            <person name="Carrasco G."/>
        </authorList>
    </citation>
    <scope>NUCLEOTIDE SEQUENCE [LARGE SCALE GENOMIC DNA]</scope>
    <source>
        <strain evidence="3 4">CNM20130759</strain>
    </source>
</reference>
<dbReference type="GO" id="GO:0003700">
    <property type="term" value="F:DNA-binding transcription factor activity"/>
    <property type="evidence" value="ECO:0007669"/>
    <property type="project" value="TreeGrafter"/>
</dbReference>
<keyword evidence="4" id="KW-1185">Reference proteome</keyword>
<name>A0A231H5Z1_9NOCA</name>